<protein>
    <recommendedName>
        <fullName evidence="4">Dipeptidyl-peptidase V</fullName>
    </recommendedName>
</protein>
<name>A0A2T3ZVC6_TRIHA</name>
<evidence type="ECO:0000256" key="1">
    <source>
        <dbReference type="ARBA" id="ARBA00010040"/>
    </source>
</evidence>
<keyword evidence="7" id="KW-1185">Reference proteome</keyword>
<evidence type="ECO:0000256" key="3">
    <source>
        <dbReference type="ARBA" id="ARBA00022825"/>
    </source>
</evidence>
<dbReference type="SUPFAM" id="SSF53474">
    <property type="entry name" value="alpha/beta-Hydrolases"/>
    <property type="match status" value="1"/>
</dbReference>
<comment type="similarity">
    <text evidence="1">Belongs to the peptidase S9C family.</text>
</comment>
<reference evidence="6 7" key="1">
    <citation type="submission" date="2016-07" db="EMBL/GenBank/DDBJ databases">
        <title>Multiple horizontal gene transfer events from other fungi enriched the ability of initially mycotrophic Trichoderma (Ascomycota) to feed on dead plant biomass.</title>
        <authorList>
            <consortium name="DOE Joint Genome Institute"/>
            <person name="Aerts A."/>
            <person name="Atanasova L."/>
            <person name="Chenthamara K."/>
            <person name="Zhang J."/>
            <person name="Grujic M."/>
            <person name="Henrissat B."/>
            <person name="Kuo A."/>
            <person name="Salamov A."/>
            <person name="Lipzen A."/>
            <person name="Labutti K."/>
            <person name="Barry K."/>
            <person name="Miao Y."/>
            <person name="Rahimi M.J."/>
            <person name="Shen Q."/>
            <person name="Grigoriev I.V."/>
            <person name="Kubicek C.P."/>
            <person name="Druzhinina I.S."/>
        </authorList>
    </citation>
    <scope>NUCLEOTIDE SEQUENCE [LARGE SCALE GENOMIC DNA]</scope>
    <source>
        <strain evidence="6 7">CBS 226.95</strain>
    </source>
</reference>
<dbReference type="RefSeq" id="XP_024768447.1">
    <property type="nucleotide sequence ID" value="XM_024921218.1"/>
</dbReference>
<dbReference type="PANTHER" id="PTHR42776">
    <property type="entry name" value="SERINE PEPTIDASE S9 FAMILY MEMBER"/>
    <property type="match status" value="1"/>
</dbReference>
<accession>A0A2T3ZVC6</accession>
<evidence type="ECO:0000313" key="7">
    <source>
        <dbReference type="Proteomes" id="UP000241690"/>
    </source>
</evidence>
<dbReference type="Proteomes" id="UP000241690">
    <property type="component" value="Unassembled WGS sequence"/>
</dbReference>
<dbReference type="Pfam" id="PF00326">
    <property type="entry name" value="Peptidase_S9"/>
    <property type="match status" value="1"/>
</dbReference>
<evidence type="ECO:0000256" key="2">
    <source>
        <dbReference type="ARBA" id="ARBA00022801"/>
    </source>
</evidence>
<gene>
    <name evidence="6" type="ORF">M431DRAFT_546543</name>
</gene>
<dbReference type="GeneID" id="36629798"/>
<keyword evidence="3" id="KW-0645">Protease</keyword>
<dbReference type="Gene3D" id="2.120.10.30">
    <property type="entry name" value="TolB, C-terminal domain"/>
    <property type="match status" value="1"/>
</dbReference>
<dbReference type="InterPro" id="IPR029058">
    <property type="entry name" value="AB_hydrolase_fold"/>
</dbReference>
<evidence type="ECO:0000313" key="6">
    <source>
        <dbReference type="EMBL" id="PTB48770.1"/>
    </source>
</evidence>
<dbReference type="SUPFAM" id="SSF82171">
    <property type="entry name" value="DPP6 N-terminal domain-like"/>
    <property type="match status" value="1"/>
</dbReference>
<sequence>MTLRALENGERGKNSCGIRNHDYPLAEVPDIADSQVWKQVEEFFTKVHAPSFGQLSNAEDLAVSPDGTSLAFTGHIWSSLKDGPKTHAYIVDLPTGSIMSADPVPVAASHGPHNNKKPKWSPDGKTLAFLSDRIRAGQYQLFYLRSDRIGEAQPLISEPLQGIIEDFSWSHDGSAILLGLAAFGLPKSGFEGSGTLVDLDVSRSQWTPIVKTDHTAMDVRSLWLHDVRSHQTRRISLPGINIWRFAWCGPQDAVAIVSDRPGEGAYKESSLVKISLSDCIEHVMVDAGEYFLAQPTASPSGSKVAFVESVGGDRTKLAGCIVCVDSKTNKQTRIASNVDISSLEWVNEETLFSMGLRDLTSVALEVNVLTHEVRELWSTGNACGPSYPQPAGLPGGGFAVVRQGWELQPEIGLVSEAGAYTQILSFEDDGGRWLRPQLGQSHAVSWESTDGLEIQGFLYLPPKGQKPYPLILNVHGGPMSAFVDQWMGYRTWVAFLVAQGYAVLNANPRGSLGRGREFTQGVVGDVGGGDATDLLRGLDHLVNSGVADASRLGVIGGSYGGFQSTWLTTLTNRFAAAIPISPVNDWNLQWLSSDLRQRTLDNRPYDIESLYFRRSPLRYVHRCRTPTLQLVGKVDQCTPPAQAHYYHTALQDHGVKSCIVEYPKEGHGIRQFPALIDACCRMVSWFDYFMPVDKQLQ</sequence>
<dbReference type="InterPro" id="IPR011659">
    <property type="entry name" value="WD40"/>
</dbReference>
<feature type="domain" description="Peptidase S9 prolyl oligopeptidase catalytic" evidence="5">
    <location>
        <begin position="493"/>
        <end position="687"/>
    </location>
</feature>
<dbReference type="GO" id="GO:0006508">
    <property type="term" value="P:proteolysis"/>
    <property type="evidence" value="ECO:0007669"/>
    <property type="project" value="InterPro"/>
</dbReference>
<dbReference type="GO" id="GO:0004252">
    <property type="term" value="F:serine-type endopeptidase activity"/>
    <property type="evidence" value="ECO:0007669"/>
    <property type="project" value="TreeGrafter"/>
</dbReference>
<dbReference type="EMBL" id="KZ679697">
    <property type="protein sequence ID" value="PTB48770.1"/>
    <property type="molecule type" value="Genomic_DNA"/>
</dbReference>
<keyword evidence="2" id="KW-0378">Hydrolase</keyword>
<dbReference type="Gene3D" id="3.40.50.1820">
    <property type="entry name" value="alpha/beta hydrolase"/>
    <property type="match status" value="1"/>
</dbReference>
<dbReference type="Pfam" id="PF07676">
    <property type="entry name" value="PD40"/>
    <property type="match status" value="1"/>
</dbReference>
<proteinExistence type="inferred from homology"/>
<dbReference type="InterPro" id="IPR001375">
    <property type="entry name" value="Peptidase_S9_cat"/>
</dbReference>
<keyword evidence="3" id="KW-0720">Serine protease</keyword>
<evidence type="ECO:0000259" key="5">
    <source>
        <dbReference type="Pfam" id="PF00326"/>
    </source>
</evidence>
<dbReference type="STRING" id="983964.A0A2T3ZVC6"/>
<dbReference type="AlphaFoldDB" id="A0A2T3ZVC6"/>
<evidence type="ECO:0000256" key="4">
    <source>
        <dbReference type="ARBA" id="ARBA00032829"/>
    </source>
</evidence>
<dbReference type="InterPro" id="IPR011042">
    <property type="entry name" value="6-blade_b-propeller_TolB-like"/>
</dbReference>
<dbReference type="PANTHER" id="PTHR42776:SF4">
    <property type="entry name" value="ACYLAMINO-ACID-RELEASING ENZYME"/>
    <property type="match status" value="1"/>
</dbReference>
<organism evidence="6 7">
    <name type="scientific">Trichoderma harzianum CBS 226.95</name>
    <dbReference type="NCBI Taxonomy" id="983964"/>
    <lineage>
        <taxon>Eukaryota</taxon>
        <taxon>Fungi</taxon>
        <taxon>Dikarya</taxon>
        <taxon>Ascomycota</taxon>
        <taxon>Pezizomycotina</taxon>
        <taxon>Sordariomycetes</taxon>
        <taxon>Hypocreomycetidae</taxon>
        <taxon>Hypocreales</taxon>
        <taxon>Hypocreaceae</taxon>
        <taxon>Trichoderma</taxon>
    </lineage>
</organism>